<feature type="compositionally biased region" description="Polar residues" evidence="1">
    <location>
        <begin position="141"/>
        <end position="156"/>
    </location>
</feature>
<dbReference type="Proteomes" id="UP000279236">
    <property type="component" value="Unassembled WGS sequence"/>
</dbReference>
<dbReference type="AlphaFoldDB" id="A0A427XIT9"/>
<protein>
    <submittedName>
        <fullName evidence="2">Uncharacterized protein</fullName>
    </submittedName>
</protein>
<gene>
    <name evidence="2" type="ORF">EHS24_001598</name>
</gene>
<evidence type="ECO:0000256" key="1">
    <source>
        <dbReference type="SAM" id="MobiDB-lite"/>
    </source>
</evidence>
<feature type="compositionally biased region" description="Polar residues" evidence="1">
    <location>
        <begin position="226"/>
        <end position="235"/>
    </location>
</feature>
<feature type="compositionally biased region" description="Low complexity" evidence="1">
    <location>
        <begin position="10"/>
        <end position="27"/>
    </location>
</feature>
<accession>A0A427XIT9</accession>
<organism evidence="2 3">
    <name type="scientific">Apiotrichum porosum</name>
    <dbReference type="NCBI Taxonomy" id="105984"/>
    <lineage>
        <taxon>Eukaryota</taxon>
        <taxon>Fungi</taxon>
        <taxon>Dikarya</taxon>
        <taxon>Basidiomycota</taxon>
        <taxon>Agaricomycotina</taxon>
        <taxon>Tremellomycetes</taxon>
        <taxon>Trichosporonales</taxon>
        <taxon>Trichosporonaceae</taxon>
        <taxon>Apiotrichum</taxon>
    </lineage>
</organism>
<feature type="compositionally biased region" description="Low complexity" evidence="1">
    <location>
        <begin position="91"/>
        <end position="134"/>
    </location>
</feature>
<dbReference type="STRING" id="105984.A0A427XIT9"/>
<reference evidence="2 3" key="1">
    <citation type="submission" date="2018-11" db="EMBL/GenBank/DDBJ databases">
        <title>Genome sequence of Apiotrichum porosum DSM 27194.</title>
        <authorList>
            <person name="Aliyu H."/>
            <person name="Gorte O."/>
            <person name="Ochsenreither K."/>
        </authorList>
    </citation>
    <scope>NUCLEOTIDE SEQUENCE [LARGE SCALE GENOMIC DNA]</scope>
    <source>
        <strain evidence="2 3">DSM 27194</strain>
    </source>
</reference>
<comment type="caution">
    <text evidence="2">The sequence shown here is derived from an EMBL/GenBank/DDBJ whole genome shotgun (WGS) entry which is preliminary data.</text>
</comment>
<feature type="compositionally biased region" description="Polar residues" evidence="1">
    <location>
        <begin position="183"/>
        <end position="218"/>
    </location>
</feature>
<feature type="region of interest" description="Disordered" evidence="1">
    <location>
        <begin position="1"/>
        <end position="257"/>
    </location>
</feature>
<dbReference type="RefSeq" id="XP_028473849.1">
    <property type="nucleotide sequence ID" value="XM_028617386.1"/>
</dbReference>
<keyword evidence="3" id="KW-1185">Reference proteome</keyword>
<dbReference type="GeneID" id="39586141"/>
<name>A0A427XIT9_9TREE</name>
<dbReference type="EMBL" id="RSCE01000011">
    <property type="protein sequence ID" value="RSH78702.1"/>
    <property type="molecule type" value="Genomic_DNA"/>
</dbReference>
<feature type="compositionally biased region" description="Basic and acidic residues" evidence="1">
    <location>
        <begin position="247"/>
        <end position="257"/>
    </location>
</feature>
<sequence length="257" mass="27190">MTQDNSPRIGAASTPSGSPSLSSNGTGANTPAVAPVLSPIITDLSRDSSTSTTSNALEQPPLRLQTSMGRIPRQASVDALRPRTPSDLGPNGSSDSSDSRTNGSDSRTNSPRPSTLGLPSSRSLPRPGSMSSLPTRPYSMPRSSSGAPHQGRSVQLTMPRPLSVSTNLAEPISPVSSHGGRPSWQQTAGQRESYHATRSYTCSEFGQVQVAPTSPRSQHNSHRRQTSALSLSGTGNEVYEEPQQIDPMRERQVHGIV</sequence>
<evidence type="ECO:0000313" key="3">
    <source>
        <dbReference type="Proteomes" id="UP000279236"/>
    </source>
</evidence>
<evidence type="ECO:0000313" key="2">
    <source>
        <dbReference type="EMBL" id="RSH78702.1"/>
    </source>
</evidence>
<proteinExistence type="predicted"/>